<dbReference type="KEGG" id="proe:H9L23_08545"/>
<proteinExistence type="predicted"/>
<dbReference type="EMBL" id="CP060723">
    <property type="protein sequence ID" value="QNN44106.1"/>
    <property type="molecule type" value="Genomic_DNA"/>
</dbReference>
<organism evidence="1 2">
    <name type="scientific">Pedobacter roseus</name>
    <dbReference type="NCBI Taxonomy" id="336820"/>
    <lineage>
        <taxon>Bacteria</taxon>
        <taxon>Pseudomonadati</taxon>
        <taxon>Bacteroidota</taxon>
        <taxon>Sphingobacteriia</taxon>
        <taxon>Sphingobacteriales</taxon>
        <taxon>Sphingobacteriaceae</taxon>
        <taxon>Pedobacter</taxon>
    </lineage>
</organism>
<dbReference type="RefSeq" id="WP_187594558.1">
    <property type="nucleotide sequence ID" value="NZ_CP060723.1"/>
</dbReference>
<protein>
    <recommendedName>
        <fullName evidence="3">FCP1 homology domain-containing protein</fullName>
    </recommendedName>
</protein>
<gene>
    <name evidence="1" type="ORF">H9L23_08545</name>
</gene>
<evidence type="ECO:0008006" key="3">
    <source>
        <dbReference type="Google" id="ProtNLM"/>
    </source>
</evidence>
<sequence length="156" mass="18031">MFLLLDIDGVMVPANSWRKPEILADGFVEFNPKAVKALNKILHHHNFEIVLTTSHKFKYSLNQWLDIFKTRNISLSKIDRLPDNTDLVNRKSEILNWFNSHFNNEDFIILDDDKSLNDLPQSLKQRLIQTSASVGLTDYLADEVLELAEKSQSEFA</sequence>
<reference evidence="1 2" key="1">
    <citation type="submission" date="2020-08" db="EMBL/GenBank/DDBJ databases">
        <title>Genome sequence of Pedobacter roseus KACC 11594T.</title>
        <authorList>
            <person name="Hyun D.-W."/>
            <person name="Bae J.-W."/>
        </authorList>
    </citation>
    <scope>NUCLEOTIDE SEQUENCE [LARGE SCALE GENOMIC DNA]</scope>
    <source>
        <strain evidence="1 2">KACC 11594</strain>
    </source>
</reference>
<dbReference type="Proteomes" id="UP000515806">
    <property type="component" value="Chromosome"/>
</dbReference>
<dbReference type="AlphaFoldDB" id="A0A7G9QL81"/>
<dbReference type="Pfam" id="PF18143">
    <property type="entry name" value="HAD_SAK_2"/>
    <property type="match status" value="1"/>
</dbReference>
<keyword evidence="2" id="KW-1185">Reference proteome</keyword>
<name>A0A7G9QL81_9SPHI</name>
<accession>A0A7G9QL81</accession>
<evidence type="ECO:0000313" key="1">
    <source>
        <dbReference type="EMBL" id="QNN44106.1"/>
    </source>
</evidence>
<evidence type="ECO:0000313" key="2">
    <source>
        <dbReference type="Proteomes" id="UP000515806"/>
    </source>
</evidence>